<keyword evidence="2" id="KW-1185">Reference proteome</keyword>
<accession>A0A4Y2HBC0</accession>
<dbReference type="EMBL" id="BGPR01001826">
    <property type="protein sequence ID" value="GBM62592.1"/>
    <property type="molecule type" value="Genomic_DNA"/>
</dbReference>
<dbReference type="AlphaFoldDB" id="A0A4Y2HBC0"/>
<proteinExistence type="predicted"/>
<evidence type="ECO:0000313" key="1">
    <source>
        <dbReference type="EMBL" id="GBM62592.1"/>
    </source>
</evidence>
<protein>
    <submittedName>
        <fullName evidence="1">Uncharacterized protein</fullName>
    </submittedName>
</protein>
<gene>
    <name evidence="1" type="ORF">AVEN_243337_1</name>
</gene>
<organism evidence="1 2">
    <name type="scientific">Araneus ventricosus</name>
    <name type="common">Orbweaver spider</name>
    <name type="synonym">Epeira ventricosa</name>
    <dbReference type="NCBI Taxonomy" id="182803"/>
    <lineage>
        <taxon>Eukaryota</taxon>
        <taxon>Metazoa</taxon>
        <taxon>Ecdysozoa</taxon>
        <taxon>Arthropoda</taxon>
        <taxon>Chelicerata</taxon>
        <taxon>Arachnida</taxon>
        <taxon>Araneae</taxon>
        <taxon>Araneomorphae</taxon>
        <taxon>Entelegynae</taxon>
        <taxon>Araneoidea</taxon>
        <taxon>Araneidae</taxon>
        <taxon>Araneus</taxon>
    </lineage>
</organism>
<comment type="caution">
    <text evidence="1">The sequence shown here is derived from an EMBL/GenBank/DDBJ whole genome shotgun (WGS) entry which is preliminary data.</text>
</comment>
<sequence>MTQVIRYVPCYTTIIKRSLGKREYAYLSGSFSFLNSCDDTHFTGVTPVIRYVPLRANLPIIVPPPGKTRICLLIRSFILELQDDTYFTGYDLSLDMCPKSYNSPLLYPPREREYAYFYPAASLLLVPCDDTLSLLGTTCH</sequence>
<reference evidence="1 2" key="1">
    <citation type="journal article" date="2019" name="Sci. Rep.">
        <title>Orb-weaving spider Araneus ventricosus genome elucidates the spidroin gene catalogue.</title>
        <authorList>
            <person name="Kono N."/>
            <person name="Nakamura H."/>
            <person name="Ohtoshi R."/>
            <person name="Moran D.A.P."/>
            <person name="Shinohara A."/>
            <person name="Yoshida Y."/>
            <person name="Fujiwara M."/>
            <person name="Mori M."/>
            <person name="Tomita M."/>
            <person name="Arakawa K."/>
        </authorList>
    </citation>
    <scope>NUCLEOTIDE SEQUENCE [LARGE SCALE GENOMIC DNA]</scope>
</reference>
<evidence type="ECO:0000313" key="2">
    <source>
        <dbReference type="Proteomes" id="UP000499080"/>
    </source>
</evidence>
<name>A0A4Y2HBC0_ARAVE</name>
<dbReference type="Proteomes" id="UP000499080">
    <property type="component" value="Unassembled WGS sequence"/>
</dbReference>